<evidence type="ECO:0000259" key="6">
    <source>
        <dbReference type="SMART" id="SM00499"/>
    </source>
</evidence>
<proteinExistence type="inferred from homology"/>
<dbReference type="SMART" id="SM00499">
    <property type="entry name" value="AAI"/>
    <property type="match status" value="1"/>
</dbReference>
<comment type="caution">
    <text evidence="7">The sequence shown here is derived from an EMBL/GenBank/DDBJ whole genome shotgun (WGS) entry which is preliminary data.</text>
</comment>
<protein>
    <recommendedName>
        <fullName evidence="4">Non-specific lipid-transfer protein</fullName>
    </recommendedName>
</protein>
<dbReference type="EMBL" id="JAYWIO010000003">
    <property type="protein sequence ID" value="KAK7274387.1"/>
    <property type="molecule type" value="Genomic_DNA"/>
</dbReference>
<keyword evidence="8" id="KW-1185">Reference proteome</keyword>
<dbReference type="InterPro" id="IPR036312">
    <property type="entry name" value="Bifun_inhib/LTP/seed_sf"/>
</dbReference>
<dbReference type="GO" id="GO:0006869">
    <property type="term" value="P:lipid transport"/>
    <property type="evidence" value="ECO:0007669"/>
    <property type="project" value="InterPro"/>
</dbReference>
<reference evidence="7 8" key="1">
    <citation type="submission" date="2024-01" db="EMBL/GenBank/DDBJ databases">
        <title>The genomes of 5 underutilized Papilionoideae crops provide insights into root nodulation and disease resistanc.</title>
        <authorList>
            <person name="Yuan L."/>
        </authorList>
    </citation>
    <scope>NUCLEOTIDE SEQUENCE [LARGE SCALE GENOMIC DNA]</scope>
    <source>
        <strain evidence="7">ZHUSHIDOU_FW_LH</strain>
        <tissue evidence="7">Leaf</tissue>
    </source>
</reference>
<dbReference type="PRINTS" id="PR00382">
    <property type="entry name" value="LIPIDTRNSFER"/>
</dbReference>
<keyword evidence="5" id="KW-0732">Signal</keyword>
<name>A0AAN9ICM3_CROPI</name>
<dbReference type="GO" id="GO:0008289">
    <property type="term" value="F:lipid binding"/>
    <property type="evidence" value="ECO:0007669"/>
    <property type="project" value="UniProtKB-KW"/>
</dbReference>
<dbReference type="SUPFAM" id="SSF47699">
    <property type="entry name" value="Bifunctional inhibitor/lipid-transfer protein/seed storage 2S albumin"/>
    <property type="match status" value="1"/>
</dbReference>
<dbReference type="PROSITE" id="PS00597">
    <property type="entry name" value="PLANT_LTP"/>
    <property type="match status" value="1"/>
</dbReference>
<comment type="similarity">
    <text evidence="1 4">Belongs to the plant LTP family.</text>
</comment>
<dbReference type="Proteomes" id="UP001372338">
    <property type="component" value="Unassembled WGS sequence"/>
</dbReference>
<dbReference type="Pfam" id="PF00234">
    <property type="entry name" value="Tryp_alpha_amyl"/>
    <property type="match status" value="1"/>
</dbReference>
<dbReference type="Gene3D" id="1.10.110.10">
    <property type="entry name" value="Plant lipid-transfer and hydrophobic proteins"/>
    <property type="match status" value="1"/>
</dbReference>
<accession>A0AAN9ICM3</accession>
<organism evidence="7 8">
    <name type="scientific">Crotalaria pallida</name>
    <name type="common">Smooth rattlebox</name>
    <name type="synonym">Crotalaria striata</name>
    <dbReference type="NCBI Taxonomy" id="3830"/>
    <lineage>
        <taxon>Eukaryota</taxon>
        <taxon>Viridiplantae</taxon>
        <taxon>Streptophyta</taxon>
        <taxon>Embryophyta</taxon>
        <taxon>Tracheophyta</taxon>
        <taxon>Spermatophyta</taxon>
        <taxon>Magnoliopsida</taxon>
        <taxon>eudicotyledons</taxon>
        <taxon>Gunneridae</taxon>
        <taxon>Pentapetalae</taxon>
        <taxon>rosids</taxon>
        <taxon>fabids</taxon>
        <taxon>Fabales</taxon>
        <taxon>Fabaceae</taxon>
        <taxon>Papilionoideae</taxon>
        <taxon>50 kb inversion clade</taxon>
        <taxon>genistoids sensu lato</taxon>
        <taxon>core genistoids</taxon>
        <taxon>Crotalarieae</taxon>
        <taxon>Crotalaria</taxon>
    </lineage>
</organism>
<dbReference type="InterPro" id="IPR016140">
    <property type="entry name" value="Bifunc_inhib/LTP/seed_store"/>
</dbReference>
<evidence type="ECO:0000256" key="5">
    <source>
        <dbReference type="SAM" id="SignalP"/>
    </source>
</evidence>
<comment type="function">
    <text evidence="4">Plant non-specific lipid-transfer proteins transfer phospholipids as well as galactolipids across membranes. May play a role in wax or cutin deposition in the cell walls of expanding epidermal cells and certain secretory tissues.</text>
</comment>
<evidence type="ECO:0000256" key="1">
    <source>
        <dbReference type="ARBA" id="ARBA00009748"/>
    </source>
</evidence>
<feature type="signal peptide" evidence="5">
    <location>
        <begin position="1"/>
        <end position="18"/>
    </location>
</feature>
<keyword evidence="3" id="KW-1015">Disulfide bond</keyword>
<sequence length="117" mass="11732">MASMKVACVVLMCMVVVGAPIAQASISCGQVASALSPCLEYLRKGGNPSAECCKGVKGLVAAAQTTADKQAACKCLKSAAGTIGSLNNGNAQALPAKCGVSLPYKISTSTNCDTIKF</sequence>
<dbReference type="PROSITE" id="PS51257">
    <property type="entry name" value="PROKAR_LIPOPROTEIN"/>
    <property type="match status" value="1"/>
</dbReference>
<feature type="domain" description="Bifunctional inhibitor/plant lipid transfer protein/seed storage helical" evidence="6">
    <location>
        <begin position="28"/>
        <end position="112"/>
    </location>
</feature>
<gene>
    <name evidence="7" type="ORF">RIF29_15472</name>
</gene>
<evidence type="ECO:0000256" key="4">
    <source>
        <dbReference type="RuleBase" id="RU000628"/>
    </source>
</evidence>
<dbReference type="CDD" id="cd01960">
    <property type="entry name" value="nsLTP1"/>
    <property type="match status" value="1"/>
</dbReference>
<dbReference type="PANTHER" id="PTHR33076">
    <property type="entry name" value="NON-SPECIFIC LIPID-TRANSFER PROTEIN 2-RELATED"/>
    <property type="match status" value="1"/>
</dbReference>
<keyword evidence="4" id="KW-0446">Lipid-binding</keyword>
<evidence type="ECO:0000256" key="2">
    <source>
        <dbReference type="ARBA" id="ARBA00022448"/>
    </source>
</evidence>
<dbReference type="FunFam" id="1.10.110.10:FF:000002">
    <property type="entry name" value="Non-specific lipid-transfer protein"/>
    <property type="match status" value="1"/>
</dbReference>
<feature type="chain" id="PRO_5043031284" description="Non-specific lipid-transfer protein" evidence="5">
    <location>
        <begin position="19"/>
        <end position="117"/>
    </location>
</feature>
<dbReference type="InterPro" id="IPR000528">
    <property type="entry name" value="Plant_nsLTP"/>
</dbReference>
<keyword evidence="2 4" id="KW-0813">Transport</keyword>
<evidence type="ECO:0000313" key="8">
    <source>
        <dbReference type="Proteomes" id="UP001372338"/>
    </source>
</evidence>
<dbReference type="AlphaFoldDB" id="A0AAN9ICM3"/>
<evidence type="ECO:0000313" key="7">
    <source>
        <dbReference type="EMBL" id="KAK7274387.1"/>
    </source>
</evidence>
<evidence type="ECO:0000256" key="3">
    <source>
        <dbReference type="ARBA" id="ARBA00023157"/>
    </source>
</evidence>